<dbReference type="Gene3D" id="3.40.50.2300">
    <property type="match status" value="1"/>
</dbReference>
<sequence>MPIKNVLVVDDSKTELMFLSDLLQKRGLSVKTAENAEQAMAVLATAKPDLILMDVVMPGQNGFQLTRAIARTPEYAGIPIIICTSKNQETDKVWGLRQGARDYITKPVDPAELFAKIAALD</sequence>
<evidence type="ECO:0000313" key="5">
    <source>
        <dbReference type="Proteomes" id="UP001595967"/>
    </source>
</evidence>
<reference evidence="5" key="1">
    <citation type="journal article" date="2019" name="Int. J. Syst. Evol. Microbiol.">
        <title>The Global Catalogue of Microorganisms (GCM) 10K type strain sequencing project: providing services to taxonomists for standard genome sequencing and annotation.</title>
        <authorList>
            <consortium name="The Broad Institute Genomics Platform"/>
            <consortium name="The Broad Institute Genome Sequencing Center for Infectious Disease"/>
            <person name="Wu L."/>
            <person name="Ma J."/>
        </authorList>
    </citation>
    <scope>NUCLEOTIDE SEQUENCE [LARGE SCALE GENOMIC DNA]</scope>
    <source>
        <strain evidence="5">JCM 11650</strain>
    </source>
</reference>
<evidence type="ECO:0000313" key="4">
    <source>
        <dbReference type="EMBL" id="MFC4620975.1"/>
    </source>
</evidence>
<keyword evidence="1 2" id="KW-0597">Phosphoprotein</keyword>
<dbReference type="InterPro" id="IPR011006">
    <property type="entry name" value="CheY-like_superfamily"/>
</dbReference>
<accession>A0ABV9GWG1</accession>
<dbReference type="PANTHER" id="PTHR44591:SF20">
    <property type="entry name" value="PROTEIN PILH"/>
    <property type="match status" value="1"/>
</dbReference>
<proteinExistence type="predicted"/>
<feature type="domain" description="Response regulatory" evidence="3">
    <location>
        <begin position="5"/>
        <end position="121"/>
    </location>
</feature>
<evidence type="ECO:0000256" key="2">
    <source>
        <dbReference type="PROSITE-ProRule" id="PRU00169"/>
    </source>
</evidence>
<comment type="caution">
    <text evidence="4">The sequence shown here is derived from an EMBL/GenBank/DDBJ whole genome shotgun (WGS) entry which is preliminary data.</text>
</comment>
<keyword evidence="5" id="KW-1185">Reference proteome</keyword>
<organism evidence="4 5">
    <name type="scientific">Comamonas nitrativorans</name>
    <dbReference type="NCBI Taxonomy" id="108437"/>
    <lineage>
        <taxon>Bacteria</taxon>
        <taxon>Pseudomonadati</taxon>
        <taxon>Pseudomonadota</taxon>
        <taxon>Betaproteobacteria</taxon>
        <taxon>Burkholderiales</taxon>
        <taxon>Comamonadaceae</taxon>
        <taxon>Comamonas</taxon>
    </lineage>
</organism>
<name>A0ABV9GWG1_9BURK</name>
<dbReference type="EMBL" id="JBHSEW010000001">
    <property type="protein sequence ID" value="MFC4620975.1"/>
    <property type="molecule type" value="Genomic_DNA"/>
</dbReference>
<dbReference type="SUPFAM" id="SSF52172">
    <property type="entry name" value="CheY-like"/>
    <property type="match status" value="1"/>
</dbReference>
<dbReference type="Proteomes" id="UP001595967">
    <property type="component" value="Unassembled WGS sequence"/>
</dbReference>
<evidence type="ECO:0000256" key="1">
    <source>
        <dbReference type="ARBA" id="ARBA00022553"/>
    </source>
</evidence>
<protein>
    <submittedName>
        <fullName evidence="4">PleD family two-component system response regulator</fullName>
    </submittedName>
</protein>
<dbReference type="PANTHER" id="PTHR44591">
    <property type="entry name" value="STRESS RESPONSE REGULATOR PROTEIN 1"/>
    <property type="match status" value="1"/>
</dbReference>
<dbReference type="Pfam" id="PF00072">
    <property type="entry name" value="Response_reg"/>
    <property type="match status" value="1"/>
</dbReference>
<feature type="modified residue" description="4-aspartylphosphate" evidence="2">
    <location>
        <position position="54"/>
    </location>
</feature>
<dbReference type="RefSeq" id="WP_377723472.1">
    <property type="nucleotide sequence ID" value="NZ_JBHSEW010000001.1"/>
</dbReference>
<gene>
    <name evidence="4" type="ORF">ACFO3A_01910</name>
</gene>
<dbReference type="InterPro" id="IPR001789">
    <property type="entry name" value="Sig_transdc_resp-reg_receiver"/>
</dbReference>
<dbReference type="InterPro" id="IPR050595">
    <property type="entry name" value="Bact_response_regulator"/>
</dbReference>
<dbReference type="PROSITE" id="PS50110">
    <property type="entry name" value="RESPONSE_REGULATORY"/>
    <property type="match status" value="1"/>
</dbReference>
<dbReference type="SMART" id="SM00448">
    <property type="entry name" value="REC"/>
    <property type="match status" value="1"/>
</dbReference>
<evidence type="ECO:0000259" key="3">
    <source>
        <dbReference type="PROSITE" id="PS50110"/>
    </source>
</evidence>